<proteinExistence type="predicted"/>
<comment type="catalytic activity">
    <reaction evidence="1">
        <text>ATP + protein L-histidine = ADP + protein N-phospho-L-histidine.</text>
        <dbReference type="EC" id="2.7.13.3"/>
    </reaction>
</comment>
<keyword evidence="6" id="KW-1133">Transmembrane helix</keyword>
<dbReference type="Proteomes" id="UP000812961">
    <property type="component" value="Unassembled WGS sequence"/>
</dbReference>
<evidence type="ECO:0000256" key="3">
    <source>
        <dbReference type="ARBA" id="ARBA00022553"/>
    </source>
</evidence>
<sequence length="455" mass="52208">MSGHTFHYAIRMILYLFSPIDRKYRGEFNQHTKQQNIKVTAYIALIVTLVTVSTRVASWIVPYQDMLLPEQYTEYLLINNVMISVSAIFTFLLFLIKKRPDPKQQNRYHFVSIIYTLLFTGSCMALTFVAQHNPKNTMTMLLLGLLSVGVLLILSIRNLLLLSGSAIFTFVLFFDLFQVSPETRALNYVAFWLIITCFIFISRLIYSYHANYFIKIKVIEDKNEEIEKANLLKNEILAIVAHDLRNPISGIRSVTHLMEEYPYSPDQENKYLYWIKDACESADQIIEELLLAAKQRDAGILQTDYISLNIWLQEVRDNWLQKSGFNHRIALELPPRELKARIHTGKMQRVVDNLLHNAAKFTPLEGDITLGMRQHRGGVRISISDTGIGIPPALLPNLFDQFTSSSREGLNNEPSNGLGLHICKQLVQEHGGKILVYSQENKGTEFSIDLPFTLF</sequence>
<feature type="transmembrane region" description="Helical" evidence="6">
    <location>
        <begin position="108"/>
        <end position="130"/>
    </location>
</feature>
<dbReference type="InterPro" id="IPR036890">
    <property type="entry name" value="HATPase_C_sf"/>
</dbReference>
<dbReference type="EC" id="2.7.13.3" evidence="2"/>
<keyword evidence="4" id="KW-0808">Transferase</keyword>
<evidence type="ECO:0000256" key="5">
    <source>
        <dbReference type="ARBA" id="ARBA00022777"/>
    </source>
</evidence>
<dbReference type="PANTHER" id="PTHR43047">
    <property type="entry name" value="TWO-COMPONENT HISTIDINE PROTEIN KINASE"/>
    <property type="match status" value="1"/>
</dbReference>
<feature type="transmembrane region" description="Helical" evidence="6">
    <location>
        <begin position="185"/>
        <end position="206"/>
    </location>
</feature>
<dbReference type="InterPro" id="IPR005467">
    <property type="entry name" value="His_kinase_dom"/>
</dbReference>
<reference evidence="8 9" key="1">
    <citation type="submission" date="2021-08" db="EMBL/GenBank/DDBJ databases">
        <title>The genome sequence of Chitinophaga sp. B61.</title>
        <authorList>
            <person name="Zhang X."/>
        </authorList>
    </citation>
    <scope>NUCLEOTIDE SEQUENCE [LARGE SCALE GENOMIC DNA]</scope>
    <source>
        <strain evidence="8 9">B61</strain>
    </source>
</reference>
<dbReference type="InterPro" id="IPR004358">
    <property type="entry name" value="Sig_transdc_His_kin-like_C"/>
</dbReference>
<dbReference type="InterPro" id="IPR003594">
    <property type="entry name" value="HATPase_dom"/>
</dbReference>
<feature type="transmembrane region" description="Helical" evidence="6">
    <location>
        <begin position="75"/>
        <end position="96"/>
    </location>
</feature>
<dbReference type="InterPro" id="IPR036097">
    <property type="entry name" value="HisK_dim/P_sf"/>
</dbReference>
<dbReference type="Gene3D" id="1.10.287.130">
    <property type="match status" value="1"/>
</dbReference>
<feature type="transmembrane region" description="Helical" evidence="6">
    <location>
        <begin position="159"/>
        <end position="179"/>
    </location>
</feature>
<gene>
    <name evidence="8" type="ORF">K1Y79_25930</name>
</gene>
<dbReference type="PROSITE" id="PS50109">
    <property type="entry name" value="HIS_KIN"/>
    <property type="match status" value="1"/>
</dbReference>
<dbReference type="InterPro" id="IPR003661">
    <property type="entry name" value="HisK_dim/P_dom"/>
</dbReference>
<evidence type="ECO:0000256" key="1">
    <source>
        <dbReference type="ARBA" id="ARBA00000085"/>
    </source>
</evidence>
<dbReference type="Pfam" id="PF00512">
    <property type="entry name" value="HisKA"/>
    <property type="match status" value="1"/>
</dbReference>
<dbReference type="SMART" id="SM00387">
    <property type="entry name" value="HATPase_c"/>
    <property type="match status" value="1"/>
</dbReference>
<evidence type="ECO:0000256" key="4">
    <source>
        <dbReference type="ARBA" id="ARBA00022679"/>
    </source>
</evidence>
<evidence type="ECO:0000256" key="6">
    <source>
        <dbReference type="SAM" id="Phobius"/>
    </source>
</evidence>
<dbReference type="RefSeq" id="WP_220253126.1">
    <property type="nucleotide sequence ID" value="NZ_JAICCF010000005.1"/>
</dbReference>
<dbReference type="SMART" id="SM00388">
    <property type="entry name" value="HisKA"/>
    <property type="match status" value="1"/>
</dbReference>
<keyword evidence="6" id="KW-0812">Transmembrane</keyword>
<dbReference type="Pfam" id="PF02518">
    <property type="entry name" value="HATPase_c"/>
    <property type="match status" value="1"/>
</dbReference>
<dbReference type="CDD" id="cd00075">
    <property type="entry name" value="HATPase"/>
    <property type="match status" value="1"/>
</dbReference>
<keyword evidence="9" id="KW-1185">Reference proteome</keyword>
<keyword evidence="6" id="KW-0472">Membrane</keyword>
<keyword evidence="5 8" id="KW-0418">Kinase</keyword>
<keyword evidence="3" id="KW-0597">Phosphoprotein</keyword>
<evidence type="ECO:0000259" key="7">
    <source>
        <dbReference type="PROSITE" id="PS50109"/>
    </source>
</evidence>
<dbReference type="GO" id="GO:0016301">
    <property type="term" value="F:kinase activity"/>
    <property type="evidence" value="ECO:0007669"/>
    <property type="project" value="UniProtKB-KW"/>
</dbReference>
<comment type="caution">
    <text evidence="8">The sequence shown here is derived from an EMBL/GenBank/DDBJ whole genome shotgun (WGS) entry which is preliminary data.</text>
</comment>
<dbReference type="PRINTS" id="PR00344">
    <property type="entry name" value="BCTRLSENSOR"/>
</dbReference>
<protein>
    <recommendedName>
        <fullName evidence="2">histidine kinase</fullName>
        <ecNumber evidence="2">2.7.13.3</ecNumber>
    </recommendedName>
</protein>
<dbReference type="EMBL" id="JAICCF010000005">
    <property type="protein sequence ID" value="MBW8687805.1"/>
    <property type="molecule type" value="Genomic_DNA"/>
</dbReference>
<dbReference type="SUPFAM" id="SSF55874">
    <property type="entry name" value="ATPase domain of HSP90 chaperone/DNA topoisomerase II/histidine kinase"/>
    <property type="match status" value="1"/>
</dbReference>
<dbReference type="Gene3D" id="3.30.565.10">
    <property type="entry name" value="Histidine kinase-like ATPase, C-terminal domain"/>
    <property type="match status" value="1"/>
</dbReference>
<feature type="domain" description="Histidine kinase" evidence="7">
    <location>
        <begin position="239"/>
        <end position="454"/>
    </location>
</feature>
<dbReference type="CDD" id="cd00082">
    <property type="entry name" value="HisKA"/>
    <property type="match status" value="1"/>
</dbReference>
<organism evidence="8 9">
    <name type="scientific">Chitinophaga rhizophila</name>
    <dbReference type="NCBI Taxonomy" id="2866212"/>
    <lineage>
        <taxon>Bacteria</taxon>
        <taxon>Pseudomonadati</taxon>
        <taxon>Bacteroidota</taxon>
        <taxon>Chitinophagia</taxon>
        <taxon>Chitinophagales</taxon>
        <taxon>Chitinophagaceae</taxon>
        <taxon>Chitinophaga</taxon>
    </lineage>
</organism>
<feature type="transmembrane region" description="Helical" evidence="6">
    <location>
        <begin position="39"/>
        <end position="63"/>
    </location>
</feature>
<dbReference type="SUPFAM" id="SSF47384">
    <property type="entry name" value="Homodimeric domain of signal transducing histidine kinase"/>
    <property type="match status" value="1"/>
</dbReference>
<evidence type="ECO:0000313" key="9">
    <source>
        <dbReference type="Proteomes" id="UP000812961"/>
    </source>
</evidence>
<dbReference type="PANTHER" id="PTHR43047:SF72">
    <property type="entry name" value="OSMOSENSING HISTIDINE PROTEIN KINASE SLN1"/>
    <property type="match status" value="1"/>
</dbReference>
<evidence type="ECO:0000313" key="8">
    <source>
        <dbReference type="EMBL" id="MBW8687805.1"/>
    </source>
</evidence>
<name>A0ABS7GJC2_9BACT</name>
<evidence type="ECO:0000256" key="2">
    <source>
        <dbReference type="ARBA" id="ARBA00012438"/>
    </source>
</evidence>
<accession>A0ABS7GJC2</accession>